<proteinExistence type="predicted"/>
<dbReference type="AlphaFoldDB" id="A0A5J4SXF9"/>
<protein>
    <submittedName>
        <fullName evidence="1">Uncharacterized protein</fullName>
    </submittedName>
</protein>
<dbReference type="EMBL" id="SNRY01000021">
    <property type="protein sequence ID" value="KAA6350899.1"/>
    <property type="molecule type" value="Genomic_DNA"/>
</dbReference>
<comment type="caution">
    <text evidence="1">The sequence shown here is derived from an EMBL/GenBank/DDBJ whole genome shotgun (WGS) entry which is preliminary data.</text>
</comment>
<organism evidence="1">
    <name type="scientific">termite gut metagenome</name>
    <dbReference type="NCBI Taxonomy" id="433724"/>
    <lineage>
        <taxon>unclassified sequences</taxon>
        <taxon>metagenomes</taxon>
        <taxon>organismal metagenomes</taxon>
    </lineage>
</organism>
<sequence>MQSNSDVRPPVLLDLGDGSRHYNYHIKEVQIRQESGEEKTAFEYETAHIWGNPTYESIVKAVIAERYSPSEETSLINKYNAFILKLSIDHSDKDKYETYLNEVSELKAMIKEDLRKLGLMEPEPARTLAQAIVGKLVEIDKYDTNDEVNSFLFNEQKTWIDAGTRAVFRNSIDSAELLQEETIQIPIGGIILTASVAQAKIMLAKIQRYADNAAIVTAGHKSTVSKLKTIAQVDAYNYQTGYPEKEVFNV</sequence>
<reference evidence="1" key="1">
    <citation type="submission" date="2019-03" db="EMBL/GenBank/DDBJ databases">
        <title>Single cell metagenomics reveals metabolic interactions within the superorganism composed of flagellate Streblomastix strix and complex community of Bacteroidetes bacteria on its surface.</title>
        <authorList>
            <person name="Treitli S.C."/>
            <person name="Kolisko M."/>
            <person name="Husnik F."/>
            <person name="Keeling P."/>
            <person name="Hampl V."/>
        </authorList>
    </citation>
    <scope>NUCLEOTIDE SEQUENCE</scope>
    <source>
        <strain evidence="1">STM</strain>
    </source>
</reference>
<accession>A0A5J4SXF9</accession>
<evidence type="ECO:0000313" key="1">
    <source>
        <dbReference type="EMBL" id="KAA6350899.1"/>
    </source>
</evidence>
<name>A0A5J4SXF9_9ZZZZ</name>
<gene>
    <name evidence="1" type="ORF">EZS27_001746</name>
</gene>